<keyword evidence="2" id="KW-0472">Membrane</keyword>
<evidence type="ECO:0000313" key="3">
    <source>
        <dbReference type="EMBL" id="MBK1629165.1"/>
    </source>
</evidence>
<organism evidence="3 4">
    <name type="scientific">Thiohalocapsa halophila</name>
    <dbReference type="NCBI Taxonomy" id="69359"/>
    <lineage>
        <taxon>Bacteria</taxon>
        <taxon>Pseudomonadati</taxon>
        <taxon>Pseudomonadota</taxon>
        <taxon>Gammaproteobacteria</taxon>
        <taxon>Chromatiales</taxon>
        <taxon>Chromatiaceae</taxon>
        <taxon>Thiohalocapsa</taxon>
    </lineage>
</organism>
<keyword evidence="2" id="KW-0812">Transmembrane</keyword>
<accession>A0ABS1CB43</accession>
<feature type="compositionally biased region" description="Basic and acidic residues" evidence="1">
    <location>
        <begin position="1"/>
        <end position="11"/>
    </location>
</feature>
<name>A0ABS1CB43_9GAMM</name>
<evidence type="ECO:0000256" key="2">
    <source>
        <dbReference type="SAM" id="Phobius"/>
    </source>
</evidence>
<evidence type="ECO:0000313" key="4">
    <source>
        <dbReference type="Proteomes" id="UP000748752"/>
    </source>
</evidence>
<protein>
    <submittedName>
        <fullName evidence="3">Uncharacterized protein</fullName>
    </submittedName>
</protein>
<proteinExistence type="predicted"/>
<comment type="caution">
    <text evidence="3">The sequence shown here is derived from an EMBL/GenBank/DDBJ whole genome shotgun (WGS) entry which is preliminary data.</text>
</comment>
<dbReference type="RefSeq" id="WP_200232819.1">
    <property type="nucleotide sequence ID" value="NZ_NRRV01000001.1"/>
</dbReference>
<feature type="compositionally biased region" description="Basic and acidic residues" evidence="1">
    <location>
        <begin position="25"/>
        <end position="60"/>
    </location>
</feature>
<evidence type="ECO:0000256" key="1">
    <source>
        <dbReference type="SAM" id="MobiDB-lite"/>
    </source>
</evidence>
<gene>
    <name evidence="3" type="ORF">CKO31_00145</name>
</gene>
<feature type="region of interest" description="Disordered" evidence="1">
    <location>
        <begin position="1"/>
        <end position="60"/>
    </location>
</feature>
<dbReference type="Proteomes" id="UP000748752">
    <property type="component" value="Unassembled WGS sequence"/>
</dbReference>
<sequence>MTKEEVREPSTRTEGTTFRSLADVGLDRHRQGIKKEPEERREQEEEGRERRTTSAEAEREFKRELQRVARIVQELPYDAVFSITMKFLIAFWMANLVIVAIVSGVLFLLTGGLPGLSGGA</sequence>
<dbReference type="EMBL" id="NRRV01000001">
    <property type="protein sequence ID" value="MBK1629165.1"/>
    <property type="molecule type" value="Genomic_DNA"/>
</dbReference>
<keyword evidence="2" id="KW-1133">Transmembrane helix</keyword>
<keyword evidence="4" id="KW-1185">Reference proteome</keyword>
<feature type="transmembrane region" description="Helical" evidence="2">
    <location>
        <begin position="87"/>
        <end position="109"/>
    </location>
</feature>
<reference evidence="3 4" key="1">
    <citation type="journal article" date="2020" name="Microorganisms">
        <title>Osmotic Adaptation and Compatible Solute Biosynthesis of Phototrophic Bacteria as Revealed from Genome Analyses.</title>
        <authorList>
            <person name="Imhoff J.F."/>
            <person name="Rahn T."/>
            <person name="Kunzel S."/>
            <person name="Keller A."/>
            <person name="Neulinger S.C."/>
        </authorList>
    </citation>
    <scope>NUCLEOTIDE SEQUENCE [LARGE SCALE GENOMIC DNA]</scope>
    <source>
        <strain evidence="3 4">DSM 6210</strain>
    </source>
</reference>